<keyword evidence="2" id="KW-0238">DNA-binding</keyword>
<dbReference type="GO" id="GO:0003700">
    <property type="term" value="F:DNA-binding transcription factor activity"/>
    <property type="evidence" value="ECO:0007669"/>
    <property type="project" value="InterPro"/>
</dbReference>
<protein>
    <submittedName>
        <fullName evidence="5">MarR family transcriptional regulator</fullName>
    </submittedName>
</protein>
<dbReference type="InterPro" id="IPR055166">
    <property type="entry name" value="Transc_reg_Sar_Rot_HTH"/>
</dbReference>
<gene>
    <name evidence="5" type="ORF">COB67_11485</name>
</gene>
<evidence type="ECO:0000313" key="5">
    <source>
        <dbReference type="EMBL" id="PCI24692.1"/>
    </source>
</evidence>
<name>A0A2A4STZ3_9DELT</name>
<dbReference type="Pfam" id="PF22381">
    <property type="entry name" value="Staph_reg_Sar_Rot"/>
    <property type="match status" value="1"/>
</dbReference>
<evidence type="ECO:0000256" key="2">
    <source>
        <dbReference type="ARBA" id="ARBA00023125"/>
    </source>
</evidence>
<organism evidence="5 6">
    <name type="scientific">SAR324 cluster bacterium</name>
    <dbReference type="NCBI Taxonomy" id="2024889"/>
    <lineage>
        <taxon>Bacteria</taxon>
        <taxon>Deltaproteobacteria</taxon>
        <taxon>SAR324 cluster</taxon>
    </lineage>
</organism>
<dbReference type="GO" id="GO:0003677">
    <property type="term" value="F:DNA binding"/>
    <property type="evidence" value="ECO:0007669"/>
    <property type="project" value="UniProtKB-KW"/>
</dbReference>
<dbReference type="InterPro" id="IPR039422">
    <property type="entry name" value="MarR/SlyA-like"/>
</dbReference>
<dbReference type="GO" id="GO:0006950">
    <property type="term" value="P:response to stress"/>
    <property type="evidence" value="ECO:0007669"/>
    <property type="project" value="TreeGrafter"/>
</dbReference>
<evidence type="ECO:0000256" key="3">
    <source>
        <dbReference type="ARBA" id="ARBA00023163"/>
    </source>
</evidence>
<proteinExistence type="predicted"/>
<evidence type="ECO:0000313" key="6">
    <source>
        <dbReference type="Proteomes" id="UP000218113"/>
    </source>
</evidence>
<dbReference type="InterPro" id="IPR036390">
    <property type="entry name" value="WH_DNA-bd_sf"/>
</dbReference>
<comment type="caution">
    <text evidence="5">The sequence shown here is derived from an EMBL/GenBank/DDBJ whole genome shotgun (WGS) entry which is preliminary data.</text>
</comment>
<feature type="domain" description="HTH marR-type" evidence="4">
    <location>
        <begin position="1"/>
        <end position="149"/>
    </location>
</feature>
<dbReference type="SUPFAM" id="SSF46785">
    <property type="entry name" value="Winged helix' DNA-binding domain"/>
    <property type="match status" value="1"/>
</dbReference>
<keyword evidence="1" id="KW-0805">Transcription regulation</keyword>
<dbReference type="PRINTS" id="PR00598">
    <property type="entry name" value="HTHMARR"/>
</dbReference>
<dbReference type="AlphaFoldDB" id="A0A2A4STZ3"/>
<dbReference type="Gene3D" id="1.10.10.10">
    <property type="entry name" value="Winged helix-like DNA-binding domain superfamily/Winged helix DNA-binding domain"/>
    <property type="match status" value="1"/>
</dbReference>
<sequence>MEHIFPAMKQKTQAQNKQAIISFLHTANWLQGKIADLLAPYKLSLQQLKILAIVYDQPSHTATVNTIRERMLDPMSNVSRLLNKLMEKQYIEKVRSSEDQRVVHIHILPAGIEIMAQGRKSMDEGLNVLCHLDADELAQLEHLMEKIRK</sequence>
<dbReference type="PANTHER" id="PTHR33164:SF43">
    <property type="entry name" value="HTH-TYPE TRANSCRIPTIONAL REPRESSOR YETL"/>
    <property type="match status" value="1"/>
</dbReference>
<dbReference type="InterPro" id="IPR000835">
    <property type="entry name" value="HTH_MarR-typ"/>
</dbReference>
<dbReference type="Proteomes" id="UP000218113">
    <property type="component" value="Unassembled WGS sequence"/>
</dbReference>
<evidence type="ECO:0000259" key="4">
    <source>
        <dbReference type="PROSITE" id="PS50995"/>
    </source>
</evidence>
<dbReference type="SMART" id="SM00347">
    <property type="entry name" value="HTH_MARR"/>
    <property type="match status" value="1"/>
</dbReference>
<accession>A0A2A4STZ3</accession>
<keyword evidence="3" id="KW-0804">Transcription</keyword>
<dbReference type="PANTHER" id="PTHR33164">
    <property type="entry name" value="TRANSCRIPTIONAL REGULATOR, MARR FAMILY"/>
    <property type="match status" value="1"/>
</dbReference>
<dbReference type="InterPro" id="IPR036388">
    <property type="entry name" value="WH-like_DNA-bd_sf"/>
</dbReference>
<dbReference type="EMBL" id="NVSR01000120">
    <property type="protein sequence ID" value="PCI24692.1"/>
    <property type="molecule type" value="Genomic_DNA"/>
</dbReference>
<dbReference type="PROSITE" id="PS50995">
    <property type="entry name" value="HTH_MARR_2"/>
    <property type="match status" value="1"/>
</dbReference>
<reference evidence="6" key="1">
    <citation type="submission" date="2017-08" db="EMBL/GenBank/DDBJ databases">
        <title>A dynamic microbial community with high functional redundancy inhabits the cold, oxic subseafloor aquifer.</title>
        <authorList>
            <person name="Tully B.J."/>
            <person name="Wheat C.G."/>
            <person name="Glazer B.T."/>
            <person name="Huber J.A."/>
        </authorList>
    </citation>
    <scope>NUCLEOTIDE SEQUENCE [LARGE SCALE GENOMIC DNA]</scope>
</reference>
<evidence type="ECO:0000256" key="1">
    <source>
        <dbReference type="ARBA" id="ARBA00023015"/>
    </source>
</evidence>